<comment type="caution">
    <text evidence="1">The sequence shown here is derived from an EMBL/GenBank/DDBJ whole genome shotgun (WGS) entry which is preliminary data.</text>
</comment>
<evidence type="ECO:0000313" key="2">
    <source>
        <dbReference type="Proteomes" id="UP001144978"/>
    </source>
</evidence>
<name>A0ACC1MP72_9APHY</name>
<organism evidence="1 2">
    <name type="scientific">Trametes sanguinea</name>
    <dbReference type="NCBI Taxonomy" id="158606"/>
    <lineage>
        <taxon>Eukaryota</taxon>
        <taxon>Fungi</taxon>
        <taxon>Dikarya</taxon>
        <taxon>Basidiomycota</taxon>
        <taxon>Agaricomycotina</taxon>
        <taxon>Agaricomycetes</taxon>
        <taxon>Polyporales</taxon>
        <taxon>Polyporaceae</taxon>
        <taxon>Trametes</taxon>
    </lineage>
</organism>
<reference evidence="1" key="1">
    <citation type="submission" date="2022-08" db="EMBL/GenBank/DDBJ databases">
        <title>Genome Sequence of Pycnoporus sanguineus.</title>
        <authorList>
            <person name="Buettner E."/>
        </authorList>
    </citation>
    <scope>NUCLEOTIDE SEQUENCE</scope>
    <source>
        <strain evidence="1">CG-C14</strain>
    </source>
</reference>
<sequence length="118" mass="12824">MTVQWIDSGISIWFFPRNAIPSDISSGAPQPDGWGTPMANWPASSCNTAQFFSQHTAIFDTTLCGDWAGSAWNSAGSPGQEQSCAQRTGVATCAEFVQNNGAAFDEAYWEVNYVKIYQ</sequence>
<protein>
    <submittedName>
        <fullName evidence="1">Uncharacterized protein</fullName>
    </submittedName>
</protein>
<accession>A0ACC1MP72</accession>
<dbReference type="EMBL" id="JANSHE010005914">
    <property type="protein sequence ID" value="KAJ2968810.1"/>
    <property type="molecule type" value="Genomic_DNA"/>
</dbReference>
<gene>
    <name evidence="1" type="ORF">NUW54_g13109</name>
</gene>
<dbReference type="Proteomes" id="UP001144978">
    <property type="component" value="Unassembled WGS sequence"/>
</dbReference>
<proteinExistence type="predicted"/>
<evidence type="ECO:0000313" key="1">
    <source>
        <dbReference type="EMBL" id="KAJ2968810.1"/>
    </source>
</evidence>
<keyword evidence="2" id="KW-1185">Reference proteome</keyword>